<evidence type="ECO:0000313" key="3">
    <source>
        <dbReference type="Proteomes" id="UP001055712"/>
    </source>
</evidence>
<dbReference type="Proteomes" id="UP001055712">
    <property type="component" value="Unassembled WGS sequence"/>
</dbReference>
<dbReference type="EMBL" id="SIDB01000008">
    <property type="protein sequence ID" value="KAI3429331.1"/>
    <property type="molecule type" value="Genomic_DNA"/>
</dbReference>
<feature type="region of interest" description="Disordered" evidence="1">
    <location>
        <begin position="293"/>
        <end position="320"/>
    </location>
</feature>
<feature type="compositionally biased region" description="Low complexity" evidence="1">
    <location>
        <begin position="82"/>
        <end position="91"/>
    </location>
</feature>
<organism evidence="2 3">
    <name type="scientific">Chlorella vulgaris</name>
    <name type="common">Green alga</name>
    <dbReference type="NCBI Taxonomy" id="3077"/>
    <lineage>
        <taxon>Eukaryota</taxon>
        <taxon>Viridiplantae</taxon>
        <taxon>Chlorophyta</taxon>
        <taxon>core chlorophytes</taxon>
        <taxon>Trebouxiophyceae</taxon>
        <taxon>Chlorellales</taxon>
        <taxon>Chlorellaceae</taxon>
        <taxon>Chlorella clade</taxon>
        <taxon>Chlorella</taxon>
    </lineage>
</organism>
<proteinExistence type="predicted"/>
<feature type="compositionally biased region" description="Low complexity" evidence="1">
    <location>
        <begin position="65"/>
        <end position="75"/>
    </location>
</feature>
<name>A0A9D4TLZ1_CHLVU</name>
<comment type="caution">
    <text evidence="2">The sequence shown here is derived from an EMBL/GenBank/DDBJ whole genome shotgun (WGS) entry which is preliminary data.</text>
</comment>
<dbReference type="AlphaFoldDB" id="A0A9D4TLZ1"/>
<feature type="region of interest" description="Disordered" evidence="1">
    <location>
        <begin position="246"/>
        <end position="265"/>
    </location>
</feature>
<sequence>MGACLSAHVPAAATAPAPQQRDEVVPCCTICGEKAVAPMHQLHEGAEQDAWVQTPSRPLPWVQMPAGPSAGGAPASRPPPAASLESSSSSSLDSSLPSLEWCHRKCLVQQQMEAASYRKARASYAKAKAAVYPPPAKSQRLHTGAAAKQSARYGLPYRTLEPLCELPERSPSSAVRAPADCPTVPATVDNVPLESLSVDVDGLGSCAIQQGGSPRSVYSCHNSGELPRLGSGGSCELQRLDSGASADLHRLGSGGSDGRRSRERPTPIQLPALLQAKLARKQHHGNQVVFDTTALQSNPDGDGNKVWYNQQQQEQQQRQRIRRMTYPPPARPEPPRSFLRAFEAATQATFRDPHATMHA</sequence>
<accession>A0A9D4TLZ1</accession>
<evidence type="ECO:0000313" key="2">
    <source>
        <dbReference type="EMBL" id="KAI3429331.1"/>
    </source>
</evidence>
<gene>
    <name evidence="2" type="ORF">D9Q98_005426</name>
</gene>
<feature type="region of interest" description="Disordered" evidence="1">
    <location>
        <begin position="57"/>
        <end position="91"/>
    </location>
</feature>
<reference evidence="2" key="2">
    <citation type="submission" date="2020-11" db="EMBL/GenBank/DDBJ databases">
        <authorList>
            <person name="Cecchin M."/>
            <person name="Marcolungo L."/>
            <person name="Rossato M."/>
            <person name="Girolomoni L."/>
            <person name="Cosentino E."/>
            <person name="Cuine S."/>
            <person name="Li-Beisson Y."/>
            <person name="Delledonne M."/>
            <person name="Ballottari M."/>
        </authorList>
    </citation>
    <scope>NUCLEOTIDE SEQUENCE</scope>
    <source>
        <strain evidence="2">211/11P</strain>
        <tissue evidence="2">Whole cell</tissue>
    </source>
</reference>
<reference evidence="2" key="1">
    <citation type="journal article" date="2019" name="Plant J.">
        <title>Chlorella vulgaris genome assembly and annotation reveals the molecular basis for metabolic acclimation to high light conditions.</title>
        <authorList>
            <person name="Cecchin M."/>
            <person name="Marcolungo L."/>
            <person name="Rossato M."/>
            <person name="Girolomoni L."/>
            <person name="Cosentino E."/>
            <person name="Cuine S."/>
            <person name="Li-Beisson Y."/>
            <person name="Delledonne M."/>
            <person name="Ballottari M."/>
        </authorList>
    </citation>
    <scope>NUCLEOTIDE SEQUENCE</scope>
    <source>
        <strain evidence="2">211/11P</strain>
    </source>
</reference>
<keyword evidence="3" id="KW-1185">Reference proteome</keyword>
<protein>
    <submittedName>
        <fullName evidence="2">Uncharacterized protein</fullName>
    </submittedName>
</protein>
<evidence type="ECO:0000256" key="1">
    <source>
        <dbReference type="SAM" id="MobiDB-lite"/>
    </source>
</evidence>